<evidence type="ECO:0000313" key="8">
    <source>
        <dbReference type="Proteomes" id="UP000186917"/>
    </source>
</evidence>
<sequence>MIFVTIGTQEPFDRLIKAVDDMAGVIKEHEVVAQVAHTRHVVKHMTCYPFLDPVGFNQYFNKASLIIAHAGMGTIISALEKGKPIIVLPRQLQYKEHRSNHQMATAKYMEELKYIHVVYDEALLAEKVDYVLHQNLKPLHTIGAVASEQLLSELNAFISS</sequence>
<dbReference type="PANTHER" id="PTHR12867">
    <property type="entry name" value="GLYCOSYL TRANSFERASE-RELATED"/>
    <property type="match status" value="1"/>
</dbReference>
<dbReference type="EMBL" id="FTOR01000001">
    <property type="protein sequence ID" value="SIS67589.1"/>
    <property type="molecule type" value="Genomic_DNA"/>
</dbReference>
<organism evidence="7 8">
    <name type="scientific">Filimonas lacunae</name>
    <dbReference type="NCBI Taxonomy" id="477680"/>
    <lineage>
        <taxon>Bacteria</taxon>
        <taxon>Pseudomonadati</taxon>
        <taxon>Bacteroidota</taxon>
        <taxon>Chitinophagia</taxon>
        <taxon>Chitinophagales</taxon>
        <taxon>Chitinophagaceae</taxon>
        <taxon>Filimonas</taxon>
    </lineage>
</organism>
<feature type="domain" description="Glycosyl transferase family 28 C-terminal" evidence="6">
    <location>
        <begin position="1"/>
        <end position="141"/>
    </location>
</feature>
<evidence type="ECO:0000259" key="6">
    <source>
        <dbReference type="Pfam" id="PF04101"/>
    </source>
</evidence>
<keyword evidence="5" id="KW-0256">Endoplasmic reticulum</keyword>
<dbReference type="GO" id="GO:0016758">
    <property type="term" value="F:hexosyltransferase activity"/>
    <property type="evidence" value="ECO:0007669"/>
    <property type="project" value="InterPro"/>
</dbReference>
<evidence type="ECO:0000256" key="5">
    <source>
        <dbReference type="ARBA" id="ARBA00022824"/>
    </source>
</evidence>
<evidence type="ECO:0000256" key="2">
    <source>
        <dbReference type="ARBA" id="ARBA00006962"/>
    </source>
</evidence>
<comment type="similarity">
    <text evidence="2">Belongs to the glycosyltransferase 28 family.</text>
</comment>
<reference evidence="8" key="1">
    <citation type="submission" date="2017-01" db="EMBL/GenBank/DDBJ databases">
        <authorList>
            <person name="Varghese N."/>
            <person name="Submissions S."/>
        </authorList>
    </citation>
    <scope>NUCLEOTIDE SEQUENCE [LARGE SCALE GENOMIC DNA]</scope>
    <source>
        <strain evidence="8">DSM 21054</strain>
    </source>
</reference>
<gene>
    <name evidence="7" type="ORF">SAMN05421788_101566</name>
</gene>
<dbReference type="InterPro" id="IPR007235">
    <property type="entry name" value="Glyco_trans_28_C"/>
</dbReference>
<dbReference type="InterPro" id="IPR039042">
    <property type="entry name" value="Alg13-like"/>
</dbReference>
<name>A0A1N7L161_9BACT</name>
<evidence type="ECO:0000256" key="1">
    <source>
        <dbReference type="ARBA" id="ARBA00004240"/>
    </source>
</evidence>
<dbReference type="OrthoDB" id="9814973at2"/>
<evidence type="ECO:0000256" key="4">
    <source>
        <dbReference type="ARBA" id="ARBA00022679"/>
    </source>
</evidence>
<evidence type="ECO:0000313" key="7">
    <source>
        <dbReference type="EMBL" id="SIS67589.1"/>
    </source>
</evidence>
<dbReference type="GO" id="GO:0006488">
    <property type="term" value="P:dolichol-linked oligosaccharide biosynthetic process"/>
    <property type="evidence" value="ECO:0007669"/>
    <property type="project" value="InterPro"/>
</dbReference>
<evidence type="ECO:0000256" key="3">
    <source>
        <dbReference type="ARBA" id="ARBA00022676"/>
    </source>
</evidence>
<dbReference type="STRING" id="477680.SAMN05421788_101566"/>
<comment type="subcellular location">
    <subcellularLocation>
        <location evidence="1">Endoplasmic reticulum</location>
    </subcellularLocation>
</comment>
<dbReference type="PANTHER" id="PTHR12867:SF6">
    <property type="entry name" value="N-ACETYLGLUCOSAMINYLDIPHOSPHODOLICHOL N-ACETYLGLUCOSAMINYLTRANSFERASE"/>
    <property type="match status" value="1"/>
</dbReference>
<dbReference type="Proteomes" id="UP000186917">
    <property type="component" value="Unassembled WGS sequence"/>
</dbReference>
<dbReference type="AlphaFoldDB" id="A0A1N7L161"/>
<dbReference type="SUPFAM" id="SSF53756">
    <property type="entry name" value="UDP-Glycosyltransferase/glycogen phosphorylase"/>
    <property type="match status" value="1"/>
</dbReference>
<dbReference type="Gene3D" id="3.40.50.2000">
    <property type="entry name" value="Glycogen Phosphorylase B"/>
    <property type="match status" value="1"/>
</dbReference>
<dbReference type="Pfam" id="PF04101">
    <property type="entry name" value="Glyco_tran_28_C"/>
    <property type="match status" value="1"/>
</dbReference>
<dbReference type="RefSeq" id="WP_076375443.1">
    <property type="nucleotide sequence ID" value="NZ_AP017422.1"/>
</dbReference>
<accession>A0A1N7L161</accession>
<keyword evidence="3" id="KW-0328">Glycosyltransferase</keyword>
<protein>
    <submittedName>
        <fullName evidence="7">UDP-N-acetylglucosamine transferase subunit ALG13</fullName>
    </submittedName>
</protein>
<keyword evidence="8" id="KW-1185">Reference proteome</keyword>
<proteinExistence type="inferred from homology"/>
<keyword evidence="4 7" id="KW-0808">Transferase</keyword>